<keyword evidence="3" id="KW-0677">Repeat</keyword>
<dbReference type="EMBL" id="CAJNNV010031129">
    <property type="protein sequence ID" value="CAE8634766.1"/>
    <property type="molecule type" value="Genomic_DNA"/>
</dbReference>
<dbReference type="PANTHER" id="PTHR47447:SF17">
    <property type="entry name" value="OS12G0638900 PROTEIN"/>
    <property type="match status" value="1"/>
</dbReference>
<reference evidence="9" key="1">
    <citation type="submission" date="2021-02" db="EMBL/GenBank/DDBJ databases">
        <authorList>
            <person name="Dougan E. K."/>
            <person name="Rhodes N."/>
            <person name="Thang M."/>
            <person name="Chan C."/>
        </authorList>
    </citation>
    <scope>NUCLEOTIDE SEQUENCE</scope>
</reference>
<evidence type="ECO:0000256" key="3">
    <source>
        <dbReference type="ARBA" id="ARBA00022737"/>
    </source>
</evidence>
<keyword evidence="10" id="KW-1185">Reference proteome</keyword>
<dbReference type="Gene3D" id="1.25.40.10">
    <property type="entry name" value="Tetratricopeptide repeat domain"/>
    <property type="match status" value="4"/>
</dbReference>
<dbReference type="AlphaFoldDB" id="A0A813HAZ8"/>
<feature type="transmembrane region" description="Helical" evidence="7">
    <location>
        <begin position="982"/>
        <end position="1004"/>
    </location>
</feature>
<dbReference type="SUPFAM" id="SSF103473">
    <property type="entry name" value="MFS general substrate transporter"/>
    <property type="match status" value="1"/>
</dbReference>
<comment type="caution">
    <text evidence="9">The sequence shown here is derived from an EMBL/GenBank/DDBJ whole genome shotgun (WGS) entry which is preliminary data.</text>
</comment>
<proteinExistence type="predicted"/>
<evidence type="ECO:0000313" key="10">
    <source>
        <dbReference type="Proteomes" id="UP000654075"/>
    </source>
</evidence>
<feature type="transmembrane region" description="Helical" evidence="7">
    <location>
        <begin position="797"/>
        <end position="816"/>
    </location>
</feature>
<dbReference type="PROSITE" id="PS51375">
    <property type="entry name" value="PPR"/>
    <property type="match status" value="2"/>
</dbReference>
<feature type="transmembrane region" description="Helical" evidence="7">
    <location>
        <begin position="928"/>
        <end position="948"/>
    </location>
</feature>
<sequence length="1050" mass="113263">FQAGSSSVDRLRCQRSWQLAVLHFAHERQSGLQPDVVLANALSNICGREGEWATSVHLLCELGRQGLRPTAVTHNSAISAQKRASLWQQALHGFQQARAEALLDVMSFGIAISAWGSNSGHESWRRALATLREMLPSSLELTVVACSSLISTCGSAREWPQALAILSELQVRGMRLNEVSCNAAASACSTALLWQRVFELIAGMVRQGLQPDVITSNAELSALGRSGLWQLTLDSLRNMPVLNMEPSAVSVASAISACAESQQWLQALKLLCFLRAQEMRSQRVGRRRPQPNVVAFSATISACEKCKEWERALWLLGLLTSDGGAWNDFALAAAVSACEKGHEWAQAAELLRRARSLRGLTPSVECYGAAISACEKGQKWQQALALLAEIRRSGLLPGSVCCNAAVSACEKTGLWPQALELLQWMPKGRAVPTTVSYNAAISACEKGKAWTCVLGLLTEMSQAGVSRTIVTYNAAIAACGHSKIWNVAFVLLESRQQRSFATDVITHMAVLDTCEACSQPAPALAVLEDHESFVFGVAAVHSWDVDLMQSTALSFTLCLLLKRARVSSNWFILSASFHCTRFLRCLEVMRYPESLQNFHRTFACDSTISHCTSHRKSRTQAAMSATSTGLAFGYPVAVSLADAVDAGGREASTYSVCGASVELTLKPFHPGFSICPCGFGRAMTWRASGWAIEGFNLKPLMAFAIPCPIGVTVQTPAHEAGATRQSWQLQVKRARPHRRCSGEGPAAEAIATPSVAQTPLWTLKVTQLLIFAANVCLARYITVYYDSLGLSRKTMGMLLVIMPLTSFFGGLFWSSVVDQSGAYRRTLIGTSIAGVAVVFAYLLPAVRGSLSLLMATTVLHGFLASPSGPIVDGLCLKVLSEQRAKGSCSAGGAGVSDEAYGDQRLWSAVGWGGMAFMAGYLVDAFGVASIFFSYAALVLVNVLVIGVWMPRMPRPSSEVLGDSRQTTSTAAWLKSMGSFKALWMLTNLLVYGILTALVESFLNVFIMQDFANPPKVLLGAATAVMCAFEIPVFKYARPLAYCGIAAQFSK</sequence>
<feature type="transmembrane region" description="Helical" evidence="7">
    <location>
        <begin position="1016"/>
        <end position="1033"/>
    </location>
</feature>
<feature type="domain" description="Major facilitator superfamily associated" evidence="8">
    <location>
        <begin position="760"/>
        <end position="1039"/>
    </location>
</feature>
<dbReference type="Pfam" id="PF13812">
    <property type="entry name" value="PPR_3"/>
    <property type="match status" value="1"/>
</dbReference>
<keyword evidence="5 7" id="KW-0472">Membrane</keyword>
<dbReference type="InterPro" id="IPR002885">
    <property type="entry name" value="PPR_rpt"/>
</dbReference>
<feature type="non-terminal residue" evidence="9">
    <location>
        <position position="1050"/>
    </location>
</feature>
<dbReference type="Proteomes" id="UP000654075">
    <property type="component" value="Unassembled WGS sequence"/>
</dbReference>
<keyword evidence="2 7" id="KW-0812">Transmembrane</keyword>
<dbReference type="InterPro" id="IPR024989">
    <property type="entry name" value="MFS_assoc_dom"/>
</dbReference>
<evidence type="ECO:0000256" key="5">
    <source>
        <dbReference type="ARBA" id="ARBA00023136"/>
    </source>
</evidence>
<dbReference type="Pfam" id="PF12832">
    <property type="entry name" value="MFS_1_like"/>
    <property type="match status" value="1"/>
</dbReference>
<name>A0A813HAZ8_POLGL</name>
<dbReference type="OrthoDB" id="416559at2759"/>
<evidence type="ECO:0000256" key="4">
    <source>
        <dbReference type="ARBA" id="ARBA00022989"/>
    </source>
</evidence>
<feature type="repeat" description="PPR" evidence="6">
    <location>
        <begin position="363"/>
        <end position="397"/>
    </location>
</feature>
<feature type="transmembrane region" description="Helical" evidence="7">
    <location>
        <begin position="905"/>
        <end position="922"/>
    </location>
</feature>
<comment type="subcellular location">
    <subcellularLocation>
        <location evidence="1">Membrane</location>
        <topology evidence="1">Multi-pass membrane protein</topology>
    </subcellularLocation>
</comment>
<feature type="repeat" description="PPR" evidence="6">
    <location>
        <begin position="35"/>
        <end position="69"/>
    </location>
</feature>
<dbReference type="InterPro" id="IPR011990">
    <property type="entry name" value="TPR-like_helical_dom_sf"/>
</dbReference>
<gene>
    <name evidence="9" type="ORF">PGLA1383_LOCUS50386</name>
</gene>
<evidence type="ECO:0000256" key="6">
    <source>
        <dbReference type="PROSITE-ProRule" id="PRU00708"/>
    </source>
</evidence>
<dbReference type="Gene3D" id="1.20.1250.20">
    <property type="entry name" value="MFS general substrate transporter like domains"/>
    <property type="match status" value="1"/>
</dbReference>
<keyword evidence="4 7" id="KW-1133">Transmembrane helix</keyword>
<protein>
    <recommendedName>
        <fullName evidence="8">Major facilitator superfamily associated domain-containing protein</fullName>
    </recommendedName>
</protein>
<dbReference type="InterPro" id="IPR036259">
    <property type="entry name" value="MFS_trans_sf"/>
</dbReference>
<evidence type="ECO:0000313" key="9">
    <source>
        <dbReference type="EMBL" id="CAE8634766.1"/>
    </source>
</evidence>
<evidence type="ECO:0000256" key="7">
    <source>
        <dbReference type="SAM" id="Phobius"/>
    </source>
</evidence>
<dbReference type="GO" id="GO:0016020">
    <property type="term" value="C:membrane"/>
    <property type="evidence" value="ECO:0007669"/>
    <property type="project" value="UniProtKB-SubCell"/>
</dbReference>
<organism evidence="9 10">
    <name type="scientific">Polarella glacialis</name>
    <name type="common">Dinoflagellate</name>
    <dbReference type="NCBI Taxonomy" id="89957"/>
    <lineage>
        <taxon>Eukaryota</taxon>
        <taxon>Sar</taxon>
        <taxon>Alveolata</taxon>
        <taxon>Dinophyceae</taxon>
        <taxon>Suessiales</taxon>
        <taxon>Suessiaceae</taxon>
        <taxon>Polarella</taxon>
    </lineage>
</organism>
<dbReference type="PANTHER" id="PTHR47447">
    <property type="entry name" value="OS03G0856100 PROTEIN"/>
    <property type="match status" value="1"/>
</dbReference>
<accession>A0A813HAZ8</accession>
<evidence type="ECO:0000256" key="1">
    <source>
        <dbReference type="ARBA" id="ARBA00004141"/>
    </source>
</evidence>
<evidence type="ECO:0000259" key="8">
    <source>
        <dbReference type="Pfam" id="PF12832"/>
    </source>
</evidence>
<feature type="transmembrane region" description="Helical" evidence="7">
    <location>
        <begin position="822"/>
        <end position="843"/>
    </location>
</feature>
<evidence type="ECO:0000256" key="2">
    <source>
        <dbReference type="ARBA" id="ARBA00022692"/>
    </source>
</evidence>